<accession>A0ABS3Z122</accession>
<dbReference type="EMBL" id="JAGHKO010000006">
    <property type="protein sequence ID" value="MBO9203380.1"/>
    <property type="molecule type" value="Genomic_DNA"/>
</dbReference>
<keyword evidence="3" id="KW-1185">Reference proteome</keyword>
<dbReference type="Proteomes" id="UP000677244">
    <property type="component" value="Unassembled WGS sequence"/>
</dbReference>
<evidence type="ECO:0000313" key="3">
    <source>
        <dbReference type="Proteomes" id="UP000677244"/>
    </source>
</evidence>
<sequence>MRQVTLIILLCCCWMTICAQSTHKWSLYKVPERNKVTNVKWKKDTVIVTFRTVRVDSMRTESGRKFGYRHERVESLLEIRKYTRNSVLSTFTLSGNVNHVPDPSRKPFELKIPVTRYDPQYTTDTTWFLFPDTIVNGERKTESYESRKDTATTLIRARRVNIYNRYYFSINKNNTKARFHIGASYSPQMAYRKVFVNDPSFNEPAKLDSRSTNESMKFGYTISMQAGIALGKTHTLYAEYINMRQGFKSRQTAIDWNTGLPRPSPLDMNYRFNYNGVGIGYFKSGIDHRVNLAADMGLSVLFLNCYEDDVAGEVKRESLRTNPATKDLKGTSLVGKFGLGINCRLFSECTLKIIPTIYYNFTPVSTQVLSTRLFNTGLTVGFLFTNQDIGILR</sequence>
<protein>
    <recommendedName>
        <fullName evidence="4">Outer membrane protein beta-barrel domain-containing protein</fullName>
    </recommendedName>
</protein>
<evidence type="ECO:0000313" key="2">
    <source>
        <dbReference type="EMBL" id="MBO9203380.1"/>
    </source>
</evidence>
<keyword evidence="1" id="KW-0732">Signal</keyword>
<evidence type="ECO:0000256" key="1">
    <source>
        <dbReference type="SAM" id="SignalP"/>
    </source>
</evidence>
<reference evidence="2 3" key="1">
    <citation type="submission" date="2021-03" db="EMBL/GenBank/DDBJ databases">
        <title>Assistant Professor.</title>
        <authorList>
            <person name="Huq M.A."/>
        </authorList>
    </citation>
    <scope>NUCLEOTIDE SEQUENCE [LARGE SCALE GENOMIC DNA]</scope>
    <source>
        <strain evidence="2 3">MAH-29</strain>
    </source>
</reference>
<organism evidence="2 3">
    <name type="scientific">Niastella soli</name>
    <dbReference type="NCBI Taxonomy" id="2821487"/>
    <lineage>
        <taxon>Bacteria</taxon>
        <taxon>Pseudomonadati</taxon>
        <taxon>Bacteroidota</taxon>
        <taxon>Chitinophagia</taxon>
        <taxon>Chitinophagales</taxon>
        <taxon>Chitinophagaceae</taxon>
        <taxon>Niastella</taxon>
    </lineage>
</organism>
<evidence type="ECO:0008006" key="4">
    <source>
        <dbReference type="Google" id="ProtNLM"/>
    </source>
</evidence>
<name>A0ABS3Z122_9BACT</name>
<gene>
    <name evidence="2" type="ORF">J7I42_24055</name>
</gene>
<dbReference type="RefSeq" id="WP_209141433.1">
    <property type="nucleotide sequence ID" value="NZ_JAGHKO010000006.1"/>
</dbReference>
<feature type="chain" id="PRO_5046738699" description="Outer membrane protein beta-barrel domain-containing protein" evidence="1">
    <location>
        <begin position="20"/>
        <end position="393"/>
    </location>
</feature>
<proteinExistence type="predicted"/>
<comment type="caution">
    <text evidence="2">The sequence shown here is derived from an EMBL/GenBank/DDBJ whole genome shotgun (WGS) entry which is preliminary data.</text>
</comment>
<feature type="signal peptide" evidence="1">
    <location>
        <begin position="1"/>
        <end position="19"/>
    </location>
</feature>